<keyword evidence="4" id="KW-1185">Reference proteome</keyword>
<reference evidence="3 4" key="1">
    <citation type="submission" date="2019-03" db="EMBL/GenBank/DDBJ databases">
        <title>Genomic Encyclopedia of Type Strains, Phase IV (KMG-IV): sequencing the most valuable type-strain genomes for metagenomic binning, comparative biology and taxonomic classification.</title>
        <authorList>
            <person name="Goeker M."/>
        </authorList>
    </citation>
    <scope>NUCLEOTIDE SEQUENCE [LARGE SCALE GENOMIC DNA]</scope>
    <source>
        <strain evidence="3 4">DSM 101688</strain>
    </source>
</reference>
<feature type="transmembrane region" description="Helical" evidence="1">
    <location>
        <begin position="103"/>
        <end position="121"/>
    </location>
</feature>
<dbReference type="GO" id="GO:0016020">
    <property type="term" value="C:membrane"/>
    <property type="evidence" value="ECO:0007669"/>
    <property type="project" value="InterPro"/>
</dbReference>
<dbReference type="SUPFAM" id="SSF103481">
    <property type="entry name" value="Multidrug resistance efflux transporter EmrE"/>
    <property type="match status" value="2"/>
</dbReference>
<organism evidence="3 4">
    <name type="scientific">Varunaivibrio sulfuroxidans</name>
    <dbReference type="NCBI Taxonomy" id="1773489"/>
    <lineage>
        <taxon>Bacteria</taxon>
        <taxon>Pseudomonadati</taxon>
        <taxon>Pseudomonadota</taxon>
        <taxon>Alphaproteobacteria</taxon>
        <taxon>Rhodospirillales</taxon>
        <taxon>Magnetovibrionaceae</taxon>
        <taxon>Varunaivibrio</taxon>
    </lineage>
</organism>
<evidence type="ECO:0000313" key="4">
    <source>
        <dbReference type="Proteomes" id="UP000295304"/>
    </source>
</evidence>
<dbReference type="EMBL" id="SLZW01000002">
    <property type="protein sequence ID" value="TCS64066.1"/>
    <property type="molecule type" value="Genomic_DNA"/>
</dbReference>
<dbReference type="PANTHER" id="PTHR22911">
    <property type="entry name" value="ACYL-MALONYL CONDENSING ENZYME-RELATED"/>
    <property type="match status" value="1"/>
</dbReference>
<dbReference type="AlphaFoldDB" id="A0A4R3JFU7"/>
<evidence type="ECO:0000259" key="2">
    <source>
        <dbReference type="Pfam" id="PF00892"/>
    </source>
</evidence>
<proteinExistence type="predicted"/>
<keyword evidence="1" id="KW-1133">Transmembrane helix</keyword>
<dbReference type="InterPro" id="IPR000620">
    <property type="entry name" value="EamA_dom"/>
</dbReference>
<accession>A0A4R3JFU7</accession>
<feature type="transmembrane region" description="Helical" evidence="1">
    <location>
        <begin position="150"/>
        <end position="171"/>
    </location>
</feature>
<feature type="transmembrane region" description="Helical" evidence="1">
    <location>
        <begin position="38"/>
        <end position="59"/>
    </location>
</feature>
<evidence type="ECO:0000313" key="3">
    <source>
        <dbReference type="EMBL" id="TCS64066.1"/>
    </source>
</evidence>
<dbReference type="Gene3D" id="1.10.3730.20">
    <property type="match status" value="1"/>
</dbReference>
<keyword evidence="1" id="KW-0472">Membrane</keyword>
<feature type="transmembrane region" description="Helical" evidence="1">
    <location>
        <begin position="183"/>
        <end position="205"/>
    </location>
</feature>
<dbReference type="RefSeq" id="WP_132938039.1">
    <property type="nucleotide sequence ID" value="NZ_CP119676.1"/>
</dbReference>
<feature type="transmembrane region" description="Helical" evidence="1">
    <location>
        <begin position="128"/>
        <end position="144"/>
    </location>
</feature>
<name>A0A4R3JFU7_9PROT</name>
<protein>
    <submittedName>
        <fullName evidence="3">Drug/metabolite transporter (DMT)-like permease</fullName>
    </submittedName>
</protein>
<gene>
    <name evidence="3" type="ORF">EDD55_102103</name>
</gene>
<keyword evidence="1" id="KW-0812">Transmembrane</keyword>
<feature type="transmembrane region" description="Helical" evidence="1">
    <location>
        <begin position="239"/>
        <end position="259"/>
    </location>
</feature>
<feature type="domain" description="EamA" evidence="2">
    <location>
        <begin position="152"/>
        <end position="282"/>
    </location>
</feature>
<dbReference type="PANTHER" id="PTHR22911:SF103">
    <property type="entry name" value="BLR2811 PROTEIN"/>
    <property type="match status" value="1"/>
</dbReference>
<dbReference type="Pfam" id="PF00892">
    <property type="entry name" value="EamA"/>
    <property type="match status" value="2"/>
</dbReference>
<sequence length="305" mass="32984">MPAVPTSQNARAILAITLAIFMFSLSDAASKALVGHYSVVQIIFLRATLSIILIGVWVLRSGGPRRLATKRPMMHVLRVIIGVSEVSLFYLALRTVPLADATAVYYAAPLISTALSVPFLGERVGPRRWAAIGLGFAGMILIAHPGSGAISPGIILVLFAVVLYALAMILNRLLSRTENTLSLVFYMLLGDIVVMGTLLPGYWTPPSVRDLAWMMGLGIITTGAHFSLVYAYSRAPVAVVSPFDYTALFWATVFGYVFWGDIPTLGVWIGALLVVAAGVYVVYREGKTQRAQAALKTARVHDHHE</sequence>
<feature type="transmembrane region" description="Helical" evidence="1">
    <location>
        <begin position="265"/>
        <end position="283"/>
    </location>
</feature>
<dbReference type="Proteomes" id="UP000295304">
    <property type="component" value="Unassembled WGS sequence"/>
</dbReference>
<feature type="transmembrane region" description="Helical" evidence="1">
    <location>
        <begin position="79"/>
        <end position="97"/>
    </location>
</feature>
<comment type="caution">
    <text evidence="3">The sequence shown here is derived from an EMBL/GenBank/DDBJ whole genome shotgun (WGS) entry which is preliminary data.</text>
</comment>
<feature type="domain" description="EamA" evidence="2">
    <location>
        <begin position="12"/>
        <end position="142"/>
    </location>
</feature>
<dbReference type="OrthoDB" id="9812899at2"/>
<evidence type="ECO:0000256" key="1">
    <source>
        <dbReference type="SAM" id="Phobius"/>
    </source>
</evidence>
<dbReference type="InterPro" id="IPR037185">
    <property type="entry name" value="EmrE-like"/>
</dbReference>
<feature type="transmembrane region" description="Helical" evidence="1">
    <location>
        <begin position="211"/>
        <end position="232"/>
    </location>
</feature>